<dbReference type="PANTHER" id="PTHR30055:SF219">
    <property type="entry name" value="TRANSCRIPTIONAL REGULATORY PROTEIN"/>
    <property type="match status" value="1"/>
</dbReference>
<evidence type="ECO:0000259" key="3">
    <source>
        <dbReference type="PROSITE" id="PS50977"/>
    </source>
</evidence>
<dbReference type="PROSITE" id="PS50977">
    <property type="entry name" value="HTH_TETR_2"/>
    <property type="match status" value="1"/>
</dbReference>
<feature type="DNA-binding region" description="H-T-H motif" evidence="2">
    <location>
        <begin position="24"/>
        <end position="43"/>
    </location>
</feature>
<dbReference type="Proteomes" id="UP001589890">
    <property type="component" value="Unassembled WGS sequence"/>
</dbReference>
<dbReference type="EMBL" id="JBHLTC010000014">
    <property type="protein sequence ID" value="MFC0624857.1"/>
    <property type="molecule type" value="Genomic_DNA"/>
</dbReference>
<proteinExistence type="predicted"/>
<dbReference type="PRINTS" id="PR00455">
    <property type="entry name" value="HTHTETR"/>
</dbReference>
<evidence type="ECO:0000256" key="1">
    <source>
        <dbReference type="ARBA" id="ARBA00023125"/>
    </source>
</evidence>
<keyword evidence="5" id="KW-1185">Reference proteome</keyword>
<dbReference type="SUPFAM" id="SSF46689">
    <property type="entry name" value="Homeodomain-like"/>
    <property type="match status" value="1"/>
</dbReference>
<organism evidence="4 5">
    <name type="scientific">Kribbella deserti</name>
    <dbReference type="NCBI Taxonomy" id="1926257"/>
    <lineage>
        <taxon>Bacteria</taxon>
        <taxon>Bacillati</taxon>
        <taxon>Actinomycetota</taxon>
        <taxon>Actinomycetes</taxon>
        <taxon>Propionibacteriales</taxon>
        <taxon>Kribbellaceae</taxon>
        <taxon>Kribbella</taxon>
    </lineage>
</organism>
<comment type="caution">
    <text evidence="4">The sequence shown here is derived from an EMBL/GenBank/DDBJ whole genome shotgun (WGS) entry which is preliminary data.</text>
</comment>
<reference evidence="4 5" key="1">
    <citation type="submission" date="2024-09" db="EMBL/GenBank/DDBJ databases">
        <authorList>
            <person name="Sun Q."/>
            <person name="Mori K."/>
        </authorList>
    </citation>
    <scope>NUCLEOTIDE SEQUENCE [LARGE SCALE GENOMIC DNA]</scope>
    <source>
        <strain evidence="4 5">CGMCC 1.15906</strain>
    </source>
</reference>
<dbReference type="InterPro" id="IPR050109">
    <property type="entry name" value="HTH-type_TetR-like_transc_reg"/>
</dbReference>
<accession>A0ABV6QM89</accession>
<name>A0ABV6QM89_9ACTN</name>
<dbReference type="InterPro" id="IPR001647">
    <property type="entry name" value="HTH_TetR"/>
</dbReference>
<evidence type="ECO:0000256" key="2">
    <source>
        <dbReference type="PROSITE-ProRule" id="PRU00335"/>
    </source>
</evidence>
<evidence type="ECO:0000313" key="4">
    <source>
        <dbReference type="EMBL" id="MFC0624857.1"/>
    </source>
</evidence>
<dbReference type="Gene3D" id="1.10.357.10">
    <property type="entry name" value="Tetracycline Repressor, domain 2"/>
    <property type="match status" value="1"/>
</dbReference>
<dbReference type="RefSeq" id="WP_380046661.1">
    <property type="nucleotide sequence ID" value="NZ_JBHLTC010000014.1"/>
</dbReference>
<gene>
    <name evidence="4" type="ORF">ACFFGN_12340</name>
</gene>
<keyword evidence="1 2" id="KW-0238">DNA-binding</keyword>
<dbReference type="PANTHER" id="PTHR30055">
    <property type="entry name" value="HTH-TYPE TRANSCRIPTIONAL REGULATOR RUTR"/>
    <property type="match status" value="1"/>
</dbReference>
<sequence length="204" mass="21683">MGNREALIDGAKRCLREKGFTRPTARDIATAAGVSLAAIGYHFGSKEALMKEALREAMAEWGEQLGDTMVGGPAPEAEPRARFEQGWNQAIEAMPASRPLWLTQFEILSQADHLPDVLASLGGLQADARAGLAEMFGPLEADADEETVQLVGAFYQVMMLGVAGMWLADPAQTPSGADLARALRAIADRIGEDDPAQATTEGDS</sequence>
<protein>
    <submittedName>
        <fullName evidence="4">TetR/AcrR family transcriptional regulator</fullName>
    </submittedName>
</protein>
<evidence type="ECO:0000313" key="5">
    <source>
        <dbReference type="Proteomes" id="UP001589890"/>
    </source>
</evidence>
<feature type="domain" description="HTH tetR-type" evidence="3">
    <location>
        <begin position="1"/>
        <end position="61"/>
    </location>
</feature>
<dbReference type="Pfam" id="PF00440">
    <property type="entry name" value="TetR_N"/>
    <property type="match status" value="1"/>
</dbReference>
<dbReference type="InterPro" id="IPR009057">
    <property type="entry name" value="Homeodomain-like_sf"/>
</dbReference>